<dbReference type="InterPro" id="IPR003146">
    <property type="entry name" value="M14A_act_pep"/>
</dbReference>
<dbReference type="SMART" id="SM00631">
    <property type="entry name" value="Zn_pept"/>
    <property type="match status" value="1"/>
</dbReference>
<dbReference type="SUPFAM" id="SSF54897">
    <property type="entry name" value="Protease propeptides/inhibitors"/>
    <property type="match status" value="1"/>
</dbReference>
<dbReference type="InterPro" id="IPR036249">
    <property type="entry name" value="Thioredoxin-like_sf"/>
</dbReference>
<keyword evidence="11" id="KW-0482">Metalloprotease</keyword>
<keyword evidence="9" id="KW-0862">Zinc</keyword>
<evidence type="ECO:0000256" key="3">
    <source>
        <dbReference type="ARBA" id="ARBA00005988"/>
    </source>
</evidence>
<protein>
    <submittedName>
        <fullName evidence="18">Secreted carboxypeptidase</fullName>
    </submittedName>
</protein>
<dbReference type="Gene3D" id="3.30.70.340">
    <property type="entry name" value="Metallocarboxypeptidase-like"/>
    <property type="match status" value="1"/>
</dbReference>
<dbReference type="InterPro" id="IPR057246">
    <property type="entry name" value="CARBOXYPEPT_ZN_1"/>
</dbReference>
<dbReference type="PANTHER" id="PTHR11705:SF143">
    <property type="entry name" value="SLL0236 PROTEIN"/>
    <property type="match status" value="1"/>
</dbReference>
<evidence type="ECO:0000256" key="2">
    <source>
        <dbReference type="ARBA" id="ARBA00003091"/>
    </source>
</evidence>
<evidence type="ECO:0000256" key="15">
    <source>
        <dbReference type="SAM" id="MobiDB-lite"/>
    </source>
</evidence>
<evidence type="ECO:0000256" key="8">
    <source>
        <dbReference type="ARBA" id="ARBA00022801"/>
    </source>
</evidence>
<dbReference type="Pfam" id="PF00246">
    <property type="entry name" value="Peptidase_M14"/>
    <property type="match status" value="1"/>
</dbReference>
<keyword evidence="10" id="KW-0843">Virulence</keyword>
<keyword evidence="8" id="KW-0378">Hydrolase</keyword>
<dbReference type="InterPro" id="IPR013766">
    <property type="entry name" value="Thioredoxin_domain"/>
</dbReference>
<evidence type="ECO:0000256" key="10">
    <source>
        <dbReference type="ARBA" id="ARBA00023026"/>
    </source>
</evidence>
<dbReference type="PRINTS" id="PR00765">
    <property type="entry name" value="CRBOXYPTASEA"/>
</dbReference>
<dbReference type="FunFam" id="3.40.630.10:FF:000084">
    <property type="entry name" value="Carboxypeptidase B2"/>
    <property type="match status" value="1"/>
</dbReference>
<accession>A0AAD9AKJ6</accession>
<dbReference type="AlphaFoldDB" id="A0AAD9AKJ6"/>
<dbReference type="Pfam" id="PF13848">
    <property type="entry name" value="Thioredoxin_6"/>
    <property type="match status" value="1"/>
</dbReference>
<evidence type="ECO:0000313" key="18">
    <source>
        <dbReference type="EMBL" id="KAK1849921.1"/>
    </source>
</evidence>
<dbReference type="GO" id="GO:0006508">
    <property type="term" value="P:proteolysis"/>
    <property type="evidence" value="ECO:0007669"/>
    <property type="project" value="UniProtKB-KW"/>
</dbReference>
<evidence type="ECO:0000256" key="13">
    <source>
        <dbReference type="ARBA" id="ARBA00023157"/>
    </source>
</evidence>
<dbReference type="PANTHER" id="PTHR11705">
    <property type="entry name" value="PROTEASE FAMILY M14 CARBOXYPEPTIDASE A,B"/>
    <property type="match status" value="1"/>
</dbReference>
<dbReference type="Pfam" id="PF02244">
    <property type="entry name" value="Propep_M14"/>
    <property type="match status" value="1"/>
</dbReference>
<dbReference type="Pfam" id="PF00085">
    <property type="entry name" value="Thioredoxin"/>
    <property type="match status" value="1"/>
</dbReference>
<feature type="domain" description="Peptidase M14" evidence="17">
    <location>
        <begin position="502"/>
        <end position="810"/>
    </location>
</feature>
<evidence type="ECO:0000256" key="5">
    <source>
        <dbReference type="ARBA" id="ARBA00022670"/>
    </source>
</evidence>
<evidence type="ECO:0000256" key="12">
    <source>
        <dbReference type="ARBA" id="ARBA00023145"/>
    </source>
</evidence>
<proteinExistence type="inferred from homology"/>
<evidence type="ECO:0000256" key="4">
    <source>
        <dbReference type="ARBA" id="ARBA00022645"/>
    </source>
</evidence>
<dbReference type="InterPro" id="IPR000834">
    <property type="entry name" value="Peptidase_M14"/>
</dbReference>
<dbReference type="Gene3D" id="3.40.630.10">
    <property type="entry name" value="Zn peptidases"/>
    <property type="match status" value="1"/>
</dbReference>
<comment type="similarity">
    <text evidence="3 14">Belongs to the peptidase M14 family.</text>
</comment>
<evidence type="ECO:0000256" key="7">
    <source>
        <dbReference type="ARBA" id="ARBA00022729"/>
    </source>
</evidence>
<gene>
    <name evidence="18" type="ORF">CCHR01_07484</name>
</gene>
<feature type="region of interest" description="Disordered" evidence="15">
    <location>
        <begin position="332"/>
        <end position="354"/>
    </location>
</feature>
<dbReference type="PROSITE" id="PS00132">
    <property type="entry name" value="CARBOXYPEPT_ZN_1"/>
    <property type="match status" value="1"/>
</dbReference>
<dbReference type="InterPro" id="IPR036990">
    <property type="entry name" value="M14A-like_propep"/>
</dbReference>
<keyword evidence="12" id="KW-0865">Zymogen</keyword>
<dbReference type="SUPFAM" id="SSF52833">
    <property type="entry name" value="Thioredoxin-like"/>
    <property type="match status" value="2"/>
</dbReference>
<dbReference type="Gene3D" id="3.40.30.10">
    <property type="entry name" value="Glutaredoxin"/>
    <property type="match status" value="3"/>
</dbReference>
<comment type="caution">
    <text evidence="18">The sequence shown here is derived from an EMBL/GenBank/DDBJ whole genome shotgun (WGS) entry which is preliminary data.</text>
</comment>
<evidence type="ECO:0000256" key="9">
    <source>
        <dbReference type="ARBA" id="ARBA00022833"/>
    </source>
</evidence>
<dbReference type="EMBL" id="JAQOWY010000132">
    <property type="protein sequence ID" value="KAK1849921.1"/>
    <property type="molecule type" value="Genomic_DNA"/>
</dbReference>
<feature type="signal peptide" evidence="16">
    <location>
        <begin position="1"/>
        <end position="18"/>
    </location>
</feature>
<feature type="compositionally biased region" description="Basic and acidic residues" evidence="15">
    <location>
        <begin position="339"/>
        <end position="354"/>
    </location>
</feature>
<feature type="active site" description="Proton donor/acceptor" evidence="14">
    <location>
        <position position="776"/>
    </location>
</feature>
<feature type="chain" id="PRO_5042287280" evidence="16">
    <location>
        <begin position="19"/>
        <end position="821"/>
    </location>
</feature>
<dbReference type="CDD" id="cd02982">
    <property type="entry name" value="PDI_b'_family"/>
    <property type="match status" value="1"/>
</dbReference>
<name>A0AAD9AKJ6_9PEZI</name>
<evidence type="ECO:0000256" key="11">
    <source>
        <dbReference type="ARBA" id="ARBA00023049"/>
    </source>
</evidence>
<dbReference type="CDD" id="cd02961">
    <property type="entry name" value="PDI_a_family"/>
    <property type="match status" value="1"/>
</dbReference>
<keyword evidence="7 16" id="KW-0732">Signal</keyword>
<evidence type="ECO:0000259" key="17">
    <source>
        <dbReference type="PROSITE" id="PS52035"/>
    </source>
</evidence>
<dbReference type="SUPFAM" id="SSF53187">
    <property type="entry name" value="Zn-dependent exopeptidases"/>
    <property type="match status" value="1"/>
</dbReference>
<comment type="cofactor">
    <cofactor evidence="1">
        <name>Zn(2+)</name>
        <dbReference type="ChEBI" id="CHEBI:29105"/>
    </cofactor>
</comment>
<evidence type="ECO:0000313" key="19">
    <source>
        <dbReference type="Proteomes" id="UP001243330"/>
    </source>
</evidence>
<keyword evidence="4 18" id="KW-0121">Carboxypeptidase</keyword>
<reference evidence="18" key="1">
    <citation type="submission" date="2023-01" db="EMBL/GenBank/DDBJ databases">
        <title>Colletotrichum chrysophilum M932 genome sequence.</title>
        <authorList>
            <person name="Baroncelli R."/>
        </authorList>
    </citation>
    <scope>NUCLEOTIDE SEQUENCE</scope>
    <source>
        <strain evidence="18">M932</strain>
    </source>
</reference>
<sequence>MSLKVVLPLLALAGTGLGWQHKAEAQVRDAIATNEYSLIASLEPHWGAVEDAIPTALSVDCEASPDLCADLDVASFPAIRFYRPDGTKHHYRGSRKGSEIGAFVNRMNRPVITPVEKQTLSSFRSSDDVVVLGQFTTEESSLRERYNDLAERFHDRYSFGLTDVPESPGRITCWNNAIGAMQMSSELEEVDAMEKLIKKCAAPLVPRLTRRNEAEYLNAGKSLVYFFARIDQFLDAWSSAVIPLAKKYHQYITFVTVDLTEYPEMPAMFGLPTNIEDAVALQNPATGQVFPFTGEITIDAVEAFITDISEGNIEPWDGETILEVVEVDADDEAAPTQAEEQKETREGASKDNVEDAKEKAALLAKLNPQSFFACTAVDRYRPSVATMKPILVASLVASLAAGLSVQKRGAISYEGYQVLRVKTLSKLASVQQKLSTIPHEQWNHDIDTHIDIVVSPDQVANVEAQGLDYRVLHKDLGESITAESQLRGTYKRDVDDLSWYDSYHPYADHIQYIKNLHESFPDNSELITAGHSYENRTIQGIHLWGDGGPGKPAVLYHGNVHAREWITSKVVEYLTLQLINTHKNATNATDSWLNTYDFHIFPIVNPDGFAYSQEVDRLWRKTRTPPPPPPQNQSCYGTDINRNWEYGWDVNSLGASTNACAQAYRGQRHSDTIENQGLDAYVRKVRDAAGIKLFIDWHSYGQYILSPFGSKEEWYAPELGKWTKAASILSEVIRDSSERRTTFTFGPSGATLYTTTGAAPDHVYAIGGADFSYTIELPDTGDYGFILPPERIRGAAEEQWVGQSALFPLLDEVFFDGIGPA</sequence>
<dbReference type="CDD" id="cd02981">
    <property type="entry name" value="PDI_b_family"/>
    <property type="match status" value="1"/>
</dbReference>
<organism evidence="18 19">
    <name type="scientific">Colletotrichum chrysophilum</name>
    <dbReference type="NCBI Taxonomy" id="1836956"/>
    <lineage>
        <taxon>Eukaryota</taxon>
        <taxon>Fungi</taxon>
        <taxon>Dikarya</taxon>
        <taxon>Ascomycota</taxon>
        <taxon>Pezizomycotina</taxon>
        <taxon>Sordariomycetes</taxon>
        <taxon>Hypocreomycetidae</taxon>
        <taxon>Glomerellales</taxon>
        <taxon>Glomerellaceae</taxon>
        <taxon>Colletotrichum</taxon>
        <taxon>Colletotrichum gloeosporioides species complex</taxon>
    </lineage>
</organism>
<keyword evidence="19" id="KW-1185">Reference proteome</keyword>
<evidence type="ECO:0000256" key="6">
    <source>
        <dbReference type="ARBA" id="ARBA00022723"/>
    </source>
</evidence>
<keyword evidence="13" id="KW-1015">Disulfide bond</keyword>
<dbReference type="Proteomes" id="UP001243330">
    <property type="component" value="Unassembled WGS sequence"/>
</dbReference>
<dbReference type="PROSITE" id="PS52035">
    <property type="entry name" value="PEPTIDASE_M14"/>
    <property type="match status" value="1"/>
</dbReference>
<comment type="function">
    <text evidence="2">Extracellular metalloprotease that contributes to pathogenicity.</text>
</comment>
<keyword evidence="5" id="KW-0645">Protease</keyword>
<dbReference type="GO" id="GO:0004181">
    <property type="term" value="F:metallocarboxypeptidase activity"/>
    <property type="evidence" value="ECO:0007669"/>
    <property type="project" value="InterPro"/>
</dbReference>
<keyword evidence="6" id="KW-0479">Metal-binding</keyword>
<evidence type="ECO:0000256" key="14">
    <source>
        <dbReference type="PROSITE-ProRule" id="PRU01379"/>
    </source>
</evidence>
<evidence type="ECO:0000256" key="1">
    <source>
        <dbReference type="ARBA" id="ARBA00001947"/>
    </source>
</evidence>
<dbReference type="CDD" id="cd03860">
    <property type="entry name" value="M14_CP_A-B_like"/>
    <property type="match status" value="1"/>
</dbReference>
<dbReference type="GO" id="GO:0008270">
    <property type="term" value="F:zinc ion binding"/>
    <property type="evidence" value="ECO:0007669"/>
    <property type="project" value="InterPro"/>
</dbReference>
<evidence type="ECO:0000256" key="16">
    <source>
        <dbReference type="SAM" id="SignalP"/>
    </source>
</evidence>